<accession>A0ABP8MPN7</accession>
<dbReference type="InterPro" id="IPR005883">
    <property type="entry name" value="PilM"/>
</dbReference>
<dbReference type="PANTHER" id="PTHR32432:SF3">
    <property type="entry name" value="ETHANOLAMINE UTILIZATION PROTEIN EUTJ"/>
    <property type="match status" value="1"/>
</dbReference>
<dbReference type="Gene3D" id="3.30.1490.300">
    <property type="match status" value="1"/>
</dbReference>
<evidence type="ECO:0000313" key="3">
    <source>
        <dbReference type="Proteomes" id="UP001500840"/>
    </source>
</evidence>
<dbReference type="InterPro" id="IPR043129">
    <property type="entry name" value="ATPase_NBD"/>
</dbReference>
<dbReference type="Gene3D" id="3.30.420.40">
    <property type="match status" value="2"/>
</dbReference>
<organism evidence="2 3">
    <name type="scientific">Novipirellula rosea</name>
    <dbReference type="NCBI Taxonomy" id="1031540"/>
    <lineage>
        <taxon>Bacteria</taxon>
        <taxon>Pseudomonadati</taxon>
        <taxon>Planctomycetota</taxon>
        <taxon>Planctomycetia</taxon>
        <taxon>Pirellulales</taxon>
        <taxon>Pirellulaceae</taxon>
        <taxon>Novipirellula</taxon>
    </lineage>
</organism>
<dbReference type="Proteomes" id="UP001500840">
    <property type="component" value="Unassembled WGS sequence"/>
</dbReference>
<dbReference type="CDD" id="cd24049">
    <property type="entry name" value="ASKHA_NBD_PilM"/>
    <property type="match status" value="1"/>
</dbReference>
<proteinExistence type="predicted"/>
<dbReference type="NCBIfam" id="TIGR01175">
    <property type="entry name" value="pilM"/>
    <property type="match status" value="1"/>
</dbReference>
<dbReference type="SUPFAM" id="SSF53067">
    <property type="entry name" value="Actin-like ATPase domain"/>
    <property type="match status" value="1"/>
</dbReference>
<dbReference type="InterPro" id="IPR050696">
    <property type="entry name" value="FtsA/MreB"/>
</dbReference>
<dbReference type="EMBL" id="BAABGA010000030">
    <property type="protein sequence ID" value="GAA4453332.1"/>
    <property type="molecule type" value="Genomic_DNA"/>
</dbReference>
<evidence type="ECO:0000313" key="2">
    <source>
        <dbReference type="EMBL" id="GAA4453332.1"/>
    </source>
</evidence>
<feature type="region of interest" description="Disordered" evidence="1">
    <location>
        <begin position="697"/>
        <end position="718"/>
    </location>
</feature>
<sequence>MASSSGVWGIEIGQSALKALRCSIVDDEVVADAFDFIEYPKILSQPEAVPEELVADAINQLLDRNDGFNEKVVISVPGQTGLAKFFKPPPVELKKVADIVRYEARQQIPFDLADVVWDHQMMPGSLIEEGYALESEVGLFAMKRDQVYRQLQPFVEADIEVDQIQLAPLALYNMIAFDRLHERLANEAFDVDNPPDSLVLLSIGTDSSDLIITNGFRIWQRSMPIGGNHFTRQLTKDLKLTFAKAEHLKRNAREAVDPKLIFQTMRPVFNDLVTEVQRSIGFFRSIDKQANVTGMVVAGNTVKMPGLAAYLSKNLGFEVDTLDRFNRLTGDDVLSIPTFRDNAPTFAVCYGLCLQGLDLAQVHASLVPQEILTERMIRAKKPWTLAALAALLLGMIGHYFLTEKNWEVTHPDHWDGAQGVVQQMSSYSSEHKGEDQKLEAKLTFLNALGKEVSGNSERRLVWLEMLRVINGMIPREEYPNGVMPEPKNRKPFDERKAIHITQVETKHFEDLATWYTEDVKKRYKEELLSIRKNTGREVDLEELNALPGPTGPGWVIQLTGYHYYNSPKRMGHEGSNHVRNLLTTNFLDKSFQLPDEQGNLIEFTPQEYGLSYPILLRDDKPTQIQVPNPRYDQEEVYKAQTAIAERNFPEGKTLDDLEEIINRPPTLTVLRLDFDFQVLWQPTMLSDRIEAKRLAEEEAKAAEEAAAGTDDSVAMNAQ</sequence>
<dbReference type="RefSeq" id="WP_339945663.1">
    <property type="nucleotide sequence ID" value="NZ_BAABGA010000030.1"/>
</dbReference>
<reference evidence="3" key="1">
    <citation type="journal article" date="2019" name="Int. J. Syst. Evol. Microbiol.">
        <title>The Global Catalogue of Microorganisms (GCM) 10K type strain sequencing project: providing services to taxonomists for standard genome sequencing and annotation.</title>
        <authorList>
            <consortium name="The Broad Institute Genomics Platform"/>
            <consortium name="The Broad Institute Genome Sequencing Center for Infectious Disease"/>
            <person name="Wu L."/>
            <person name="Ma J."/>
        </authorList>
    </citation>
    <scope>NUCLEOTIDE SEQUENCE [LARGE SCALE GENOMIC DNA]</scope>
    <source>
        <strain evidence="3">JCM 17759</strain>
    </source>
</reference>
<gene>
    <name evidence="2" type="primary">pilM</name>
    <name evidence="2" type="ORF">GCM10023156_24200</name>
</gene>
<keyword evidence="3" id="KW-1185">Reference proteome</keyword>
<name>A0ABP8MPN7_9BACT</name>
<dbReference type="PANTHER" id="PTHR32432">
    <property type="entry name" value="CELL DIVISION PROTEIN FTSA-RELATED"/>
    <property type="match status" value="1"/>
</dbReference>
<comment type="caution">
    <text evidence="2">The sequence shown here is derived from an EMBL/GenBank/DDBJ whole genome shotgun (WGS) entry which is preliminary data.</text>
</comment>
<evidence type="ECO:0000256" key="1">
    <source>
        <dbReference type="SAM" id="MobiDB-lite"/>
    </source>
</evidence>
<dbReference type="Pfam" id="PF11104">
    <property type="entry name" value="PilM_2"/>
    <property type="match status" value="1"/>
</dbReference>
<protein>
    <submittedName>
        <fullName evidence="2">Type IV pilus assembly protein PilM</fullName>
    </submittedName>
</protein>